<keyword evidence="3" id="KW-1185">Reference proteome</keyword>
<comment type="caution">
    <text evidence="2">The sequence shown here is derived from an EMBL/GenBank/DDBJ whole genome shotgun (WGS) entry which is preliminary data.</text>
</comment>
<dbReference type="AlphaFoldDB" id="A0A843XLE4"/>
<dbReference type="EMBL" id="NMUH01009349">
    <property type="protein sequence ID" value="MQM19950.1"/>
    <property type="molecule type" value="Genomic_DNA"/>
</dbReference>
<dbReference type="Proteomes" id="UP000652761">
    <property type="component" value="Unassembled WGS sequence"/>
</dbReference>
<evidence type="ECO:0000313" key="3">
    <source>
        <dbReference type="Proteomes" id="UP000652761"/>
    </source>
</evidence>
<feature type="region of interest" description="Disordered" evidence="1">
    <location>
        <begin position="36"/>
        <end position="61"/>
    </location>
</feature>
<proteinExistence type="predicted"/>
<protein>
    <submittedName>
        <fullName evidence="2">Uncharacterized protein</fullName>
    </submittedName>
</protein>
<organism evidence="2 3">
    <name type="scientific">Colocasia esculenta</name>
    <name type="common">Wild taro</name>
    <name type="synonym">Arum esculentum</name>
    <dbReference type="NCBI Taxonomy" id="4460"/>
    <lineage>
        <taxon>Eukaryota</taxon>
        <taxon>Viridiplantae</taxon>
        <taxon>Streptophyta</taxon>
        <taxon>Embryophyta</taxon>
        <taxon>Tracheophyta</taxon>
        <taxon>Spermatophyta</taxon>
        <taxon>Magnoliopsida</taxon>
        <taxon>Liliopsida</taxon>
        <taxon>Araceae</taxon>
        <taxon>Aroideae</taxon>
        <taxon>Colocasieae</taxon>
        <taxon>Colocasia</taxon>
    </lineage>
</organism>
<reference evidence="2" key="1">
    <citation type="submission" date="2017-07" db="EMBL/GenBank/DDBJ databases">
        <title>Taro Niue Genome Assembly and Annotation.</title>
        <authorList>
            <person name="Atibalentja N."/>
            <person name="Keating K."/>
            <person name="Fields C.J."/>
        </authorList>
    </citation>
    <scope>NUCLEOTIDE SEQUENCE</scope>
    <source>
        <strain evidence="2">Niue_2</strain>
        <tissue evidence="2">Leaf</tissue>
    </source>
</reference>
<evidence type="ECO:0000256" key="1">
    <source>
        <dbReference type="SAM" id="MobiDB-lite"/>
    </source>
</evidence>
<name>A0A843XLE4_COLES</name>
<sequence length="154" mass="16536">MGLEGEGDMPIEGLTPCRLALAMPQCSTSQIDHGYCPSDDGNADKSKTDVGSDEGELGGVLHDGAGVAGKQGIADGRGRVLELAGVVWGELLVAWELWNDHKKLIFFPVETAATCTNRPLEVDLRQYTRSSKRSPPSGLNTGFLKKMGLLQPRR</sequence>
<gene>
    <name evidence="2" type="ORF">Taro_052963</name>
</gene>
<evidence type="ECO:0000313" key="2">
    <source>
        <dbReference type="EMBL" id="MQM19950.1"/>
    </source>
</evidence>
<accession>A0A843XLE4</accession>